<keyword evidence="1" id="KW-0238">DNA-binding</keyword>
<protein>
    <submittedName>
        <fullName evidence="1">MmcQ/YjbR family DNA-binding protein</fullName>
    </submittedName>
</protein>
<dbReference type="GO" id="GO:0003677">
    <property type="term" value="F:DNA binding"/>
    <property type="evidence" value="ECO:0007669"/>
    <property type="project" value="UniProtKB-KW"/>
</dbReference>
<keyword evidence="2" id="KW-1185">Reference proteome</keyword>
<reference evidence="1 2" key="1">
    <citation type="submission" date="2022-09" db="EMBL/GenBank/DDBJ databases">
        <title>Chelativorans salina sp. nov., a novel slightly halophilic bacterium isolated from a saline lake sediment enrichment.</title>
        <authorList>
            <person name="Gao L."/>
            <person name="Fang B.-Z."/>
            <person name="Li W.-J."/>
        </authorList>
    </citation>
    <scope>NUCLEOTIDE SEQUENCE [LARGE SCALE GENOMIC DNA]</scope>
    <source>
        <strain evidence="1 2">EGI FJ00035</strain>
    </source>
</reference>
<dbReference type="InterPro" id="IPR058532">
    <property type="entry name" value="YjbR/MT2646/Rv2570-like"/>
</dbReference>
<comment type="caution">
    <text evidence="1">The sequence shown here is derived from an EMBL/GenBank/DDBJ whole genome shotgun (WGS) entry which is preliminary data.</text>
</comment>
<name>A0ABT2LIM9_9HYPH</name>
<dbReference type="Pfam" id="PF04237">
    <property type="entry name" value="YjbR"/>
    <property type="match status" value="1"/>
</dbReference>
<evidence type="ECO:0000313" key="1">
    <source>
        <dbReference type="EMBL" id="MCT7374437.1"/>
    </source>
</evidence>
<dbReference type="EMBL" id="JAOCZP010000001">
    <property type="protein sequence ID" value="MCT7374437.1"/>
    <property type="molecule type" value="Genomic_DNA"/>
</dbReference>
<dbReference type="RefSeq" id="WP_260900834.1">
    <property type="nucleotide sequence ID" value="NZ_JAOCZP010000001.1"/>
</dbReference>
<proteinExistence type="predicted"/>
<organism evidence="1 2">
    <name type="scientific">Chelativorans salis</name>
    <dbReference type="NCBI Taxonomy" id="2978478"/>
    <lineage>
        <taxon>Bacteria</taxon>
        <taxon>Pseudomonadati</taxon>
        <taxon>Pseudomonadota</taxon>
        <taxon>Alphaproteobacteria</taxon>
        <taxon>Hyphomicrobiales</taxon>
        <taxon>Phyllobacteriaceae</taxon>
        <taxon>Chelativorans</taxon>
    </lineage>
</organism>
<evidence type="ECO:0000313" key="2">
    <source>
        <dbReference type="Proteomes" id="UP001320831"/>
    </source>
</evidence>
<dbReference type="SUPFAM" id="SSF142906">
    <property type="entry name" value="YjbR-like"/>
    <property type="match status" value="1"/>
</dbReference>
<dbReference type="Proteomes" id="UP001320831">
    <property type="component" value="Unassembled WGS sequence"/>
</dbReference>
<gene>
    <name evidence="1" type="ORF">N5A92_05245</name>
</gene>
<sequence length="124" mass="14181">MSEGAWGKAFERLRAAAAGLPEVEESTWFGTPSLKVRKKSLVRVKDAETVVLMCPLEEKEMLLSAAPEIFYETDHYRGWPAILIRIHHIAPDELRHRLERAWRMQAPKRLVAALDRERESTSGS</sequence>
<dbReference type="InterPro" id="IPR038056">
    <property type="entry name" value="YjbR-like_sf"/>
</dbReference>
<accession>A0ABT2LIM9</accession>